<feature type="region of interest" description="Disordered" evidence="18">
    <location>
        <begin position="1"/>
        <end position="47"/>
    </location>
</feature>
<keyword evidence="5" id="KW-0479">Metal-binding</keyword>
<keyword evidence="2" id="KW-0813">Transport</keyword>
<keyword evidence="10 19" id="KW-0472">Membrane</keyword>
<dbReference type="GO" id="GO:0140576">
    <property type="term" value="P:ascorbate homeostasis"/>
    <property type="evidence" value="ECO:0007669"/>
    <property type="project" value="Ensembl"/>
</dbReference>
<reference evidence="21 22" key="1">
    <citation type="journal article" date="2020" name="Nat. Commun.">
        <title>Donkey genomes provide new insights into domestication and selection for coat color.</title>
        <authorList>
            <person name="Wang"/>
            <person name="C."/>
            <person name="Li"/>
            <person name="H."/>
            <person name="Guo"/>
            <person name="Y."/>
            <person name="Huang"/>
            <person name="J."/>
            <person name="Sun"/>
            <person name="Y."/>
            <person name="Min"/>
            <person name="J."/>
            <person name="Wang"/>
            <person name="J."/>
            <person name="Fang"/>
            <person name="X."/>
            <person name="Zhao"/>
            <person name="Z."/>
            <person name="Wang"/>
            <person name="S."/>
            <person name="Zhang"/>
            <person name="Y."/>
            <person name="Liu"/>
            <person name="Q."/>
            <person name="Jiang"/>
            <person name="Q."/>
            <person name="Wang"/>
            <person name="X."/>
            <person name="Guo"/>
            <person name="Y."/>
            <person name="Yang"/>
            <person name="C."/>
            <person name="Wang"/>
            <person name="Y."/>
            <person name="Tian"/>
            <person name="F."/>
            <person name="Zhuang"/>
            <person name="G."/>
            <person name="Fan"/>
            <person name="Y."/>
            <person name="Gao"/>
            <person name="Q."/>
            <person name="Li"/>
            <person name="Y."/>
            <person name="Ju"/>
            <person name="Z."/>
            <person name="Li"/>
            <person name="J."/>
            <person name="Li"/>
            <person name="R."/>
            <person name="Hou"/>
            <person name="M."/>
            <person name="Yang"/>
            <person name="G."/>
            <person name="Liu"/>
            <person name="G."/>
            <person name="Liu"/>
            <person name="W."/>
            <person name="Guo"/>
            <person name="J."/>
            <person name="Pan"/>
            <person name="S."/>
            <person name="Fan"/>
            <person name="G."/>
            <person name="Zhang"/>
            <person name="W."/>
            <person name="Zhang"/>
            <person name="R."/>
            <person name="Yu"/>
            <person name="J."/>
            <person name="Zhang"/>
            <person name="X."/>
            <person name="Yin"/>
            <person name="Q."/>
            <person name="Ji"/>
            <person name="C."/>
            <person name="Jin"/>
            <person name="Y."/>
            <person name="Yue"/>
            <person name="G."/>
            <person name="Liu"/>
            <person name="M."/>
            <person name="Xu"/>
            <person name="J."/>
            <person name="Liu"/>
            <person name="S."/>
            <person name="Jordana"/>
            <person name="J."/>
            <person name="Noce"/>
            <person name="A."/>
            <person name="Amills"/>
            <person name="M."/>
            <person name="Wu"/>
            <person name="D.D."/>
            <person name="Li"/>
            <person name="S."/>
            <person name="Zhou"/>
            <person name="X. and Zhong"/>
            <person name="J."/>
        </authorList>
    </citation>
    <scope>NUCLEOTIDE SEQUENCE [LARGE SCALE GENOMIC DNA]</scope>
</reference>
<dbReference type="PANTHER" id="PTHR10106:SF14">
    <property type="entry name" value="TRANSMEMBRANE ASCORBATE-DEPENDENT REDUCTASE CYB561"/>
    <property type="match status" value="1"/>
</dbReference>
<accession>A0A9L0IYW2</accession>
<evidence type="ECO:0000313" key="21">
    <source>
        <dbReference type="Ensembl" id="ENSEASP00005046059.1"/>
    </source>
</evidence>
<comment type="function">
    <text evidence="16">Transmembrane reductase that uses ascorbate as an electron donor in the cytoplasm and transfers electrons across membranes to reduce monodehydro-L-ascorbate radical in the lumen of secretory vesicles. It is therefore involved the regeneration and homeostasis within secretory vesicles of ascorbate which in turn provides reducing equivalents needed to support the activity of intravesicular enzymes.</text>
</comment>
<dbReference type="GO" id="GO:0005765">
    <property type="term" value="C:lysosomal membrane"/>
    <property type="evidence" value="ECO:0007669"/>
    <property type="project" value="TreeGrafter"/>
</dbReference>
<reference evidence="21" key="3">
    <citation type="submission" date="2025-09" db="UniProtKB">
        <authorList>
            <consortium name="Ensembl"/>
        </authorList>
    </citation>
    <scope>IDENTIFICATION</scope>
</reference>
<dbReference type="Pfam" id="PF03188">
    <property type="entry name" value="Cytochrom_B561"/>
    <property type="match status" value="1"/>
</dbReference>
<dbReference type="Proteomes" id="UP000694387">
    <property type="component" value="Chromosome 13"/>
</dbReference>
<dbReference type="GeneTree" id="ENSGT00950000183197"/>
<evidence type="ECO:0000256" key="16">
    <source>
        <dbReference type="ARBA" id="ARBA00045973"/>
    </source>
</evidence>
<dbReference type="GO" id="GO:0140575">
    <property type="term" value="F:transmembrane monodehydroascorbate reductase activity"/>
    <property type="evidence" value="ECO:0007669"/>
    <property type="project" value="Ensembl"/>
</dbReference>
<dbReference type="InterPro" id="IPR006593">
    <property type="entry name" value="Cyt_b561/ferric_Rdtase_TM"/>
</dbReference>
<keyword evidence="9" id="KW-0408">Iron</keyword>
<keyword evidence="7" id="KW-0249">Electron transport</keyword>
<organism evidence="21 22">
    <name type="scientific">Equus asinus</name>
    <name type="common">Donkey</name>
    <name type="synonym">Equus africanus asinus</name>
    <dbReference type="NCBI Taxonomy" id="9793"/>
    <lineage>
        <taxon>Eukaryota</taxon>
        <taxon>Metazoa</taxon>
        <taxon>Chordata</taxon>
        <taxon>Craniata</taxon>
        <taxon>Vertebrata</taxon>
        <taxon>Euteleostomi</taxon>
        <taxon>Mammalia</taxon>
        <taxon>Eutheria</taxon>
        <taxon>Laurasiatheria</taxon>
        <taxon>Perissodactyla</taxon>
        <taxon>Equidae</taxon>
        <taxon>Equus</taxon>
    </lineage>
</organism>
<reference evidence="21" key="2">
    <citation type="submission" date="2025-08" db="UniProtKB">
        <authorList>
            <consortium name="Ensembl"/>
        </authorList>
    </citation>
    <scope>IDENTIFICATION</scope>
</reference>
<evidence type="ECO:0000256" key="14">
    <source>
        <dbReference type="ARBA" id="ARBA00030896"/>
    </source>
</evidence>
<evidence type="ECO:0000256" key="17">
    <source>
        <dbReference type="ARBA" id="ARBA00047447"/>
    </source>
</evidence>
<comment type="cofactor">
    <cofactor evidence="1">
        <name>heme b</name>
        <dbReference type="ChEBI" id="CHEBI:60344"/>
    </cofactor>
</comment>
<dbReference type="AlphaFoldDB" id="A0A9L0IYW2"/>
<evidence type="ECO:0000256" key="9">
    <source>
        <dbReference type="ARBA" id="ARBA00023004"/>
    </source>
</evidence>
<dbReference type="Ensembl" id="ENSEAST00005052171.1">
    <property type="protein sequence ID" value="ENSEASP00005046059.1"/>
    <property type="gene ID" value="ENSEASG00005012758.2"/>
</dbReference>
<feature type="compositionally biased region" description="Basic and acidic residues" evidence="18">
    <location>
        <begin position="1"/>
        <end position="11"/>
    </location>
</feature>
<dbReference type="GO" id="GO:0046872">
    <property type="term" value="F:metal ion binding"/>
    <property type="evidence" value="ECO:0007669"/>
    <property type="project" value="UniProtKB-KW"/>
</dbReference>
<evidence type="ECO:0000256" key="3">
    <source>
        <dbReference type="ARBA" id="ARBA00022617"/>
    </source>
</evidence>
<evidence type="ECO:0000259" key="20">
    <source>
        <dbReference type="PROSITE" id="PS50939"/>
    </source>
</evidence>
<feature type="transmembrane region" description="Helical" evidence="19">
    <location>
        <begin position="155"/>
        <end position="174"/>
    </location>
</feature>
<dbReference type="InterPro" id="IPR043205">
    <property type="entry name" value="CYB561/CYBRD1-like"/>
</dbReference>
<evidence type="ECO:0000256" key="15">
    <source>
        <dbReference type="ARBA" id="ARBA00032709"/>
    </source>
</evidence>
<dbReference type="GO" id="GO:0042584">
    <property type="term" value="C:chromaffin granule membrane"/>
    <property type="evidence" value="ECO:0007669"/>
    <property type="project" value="UniProtKB-SubCell"/>
</dbReference>
<name>A0A9L0IYW2_EQUAS</name>
<evidence type="ECO:0000256" key="8">
    <source>
        <dbReference type="ARBA" id="ARBA00022989"/>
    </source>
</evidence>
<sequence length="319" mass="34676">MTTPPRSDRRGSRNRPGSRGAAPGAGGPVGGAALWARAPGPAPGQEKQEFPLLLGEAGTVGKRACLSMESRASMAPAPRALPYYVAFSQLLGLTVVATTGAWLGLYRGGIAWESALQFNVHPLCMVIGLVFLQGDALLVYRVFRNEAKRTTKVLHGLLHVFAFIIALVGLVAVFDYHRKNGYADLYSLHSWCGILVFVLYFVQWLVGFSFFLFPGASFSLRSRYRPQHIFFGATIFLLSLGTALLGLKEALLFKLGTKYSTFEPEGVLANVLGLLLASFGVAVLYILTRGDWKRPPQAEEQALSMDFKTLTEGDSPSSQ</sequence>
<dbReference type="FunFam" id="1.20.120.1770:FF:000001">
    <property type="entry name" value="Cytochrome b reductase 1"/>
    <property type="match status" value="1"/>
</dbReference>
<evidence type="ECO:0000256" key="1">
    <source>
        <dbReference type="ARBA" id="ARBA00001970"/>
    </source>
</evidence>
<evidence type="ECO:0000256" key="13">
    <source>
        <dbReference type="ARBA" id="ARBA00024231"/>
    </source>
</evidence>
<dbReference type="PANTHER" id="PTHR10106">
    <property type="entry name" value="CYTOCHROME B561-RELATED"/>
    <property type="match status" value="1"/>
</dbReference>
<dbReference type="SMART" id="SM00665">
    <property type="entry name" value="B561"/>
    <property type="match status" value="1"/>
</dbReference>
<keyword evidence="22" id="KW-1185">Reference proteome</keyword>
<feature type="domain" description="Cytochrome b561" evidence="20">
    <location>
        <begin position="87"/>
        <end position="288"/>
    </location>
</feature>
<keyword evidence="6" id="KW-1278">Translocase</keyword>
<keyword evidence="3" id="KW-0349">Heme</keyword>
<keyword evidence="8 19" id="KW-1133">Transmembrane helix</keyword>
<dbReference type="CDD" id="cd08763">
    <property type="entry name" value="Cyt_b561_CYB561"/>
    <property type="match status" value="1"/>
</dbReference>
<keyword evidence="11" id="KW-0968">Cytoplasmic vesicle</keyword>
<feature type="transmembrane region" description="Helical" evidence="19">
    <location>
        <begin position="194"/>
        <end position="216"/>
    </location>
</feature>
<comment type="catalytic activity">
    <reaction evidence="17">
        <text>monodehydro-L-ascorbate radical(out) + L-ascorbate(in) = monodehydro-L-ascorbate radical(in) + L-ascorbate(out)</text>
        <dbReference type="Rhea" id="RHEA:66524"/>
        <dbReference type="ChEBI" id="CHEBI:38290"/>
        <dbReference type="ChEBI" id="CHEBI:59513"/>
    </reaction>
    <physiologicalReaction direction="left-to-right" evidence="17">
        <dbReference type="Rhea" id="RHEA:66525"/>
    </physiologicalReaction>
</comment>
<evidence type="ECO:0000256" key="10">
    <source>
        <dbReference type="ARBA" id="ARBA00023136"/>
    </source>
</evidence>
<dbReference type="Gene3D" id="1.20.120.1770">
    <property type="match status" value="1"/>
</dbReference>
<dbReference type="PROSITE" id="PS50939">
    <property type="entry name" value="CYTOCHROME_B561"/>
    <property type="match status" value="1"/>
</dbReference>
<evidence type="ECO:0000313" key="22">
    <source>
        <dbReference type="Proteomes" id="UP000694387"/>
    </source>
</evidence>
<dbReference type="GO" id="GO:0006879">
    <property type="term" value="P:intracellular iron ion homeostasis"/>
    <property type="evidence" value="ECO:0007669"/>
    <property type="project" value="Ensembl"/>
</dbReference>
<evidence type="ECO:0000256" key="2">
    <source>
        <dbReference type="ARBA" id="ARBA00022448"/>
    </source>
</evidence>
<comment type="subcellular location">
    <subcellularLocation>
        <location evidence="12">Cytoplasmic vesicle</location>
        <location evidence="12">Secretory vesicle</location>
        <location evidence="12">Chromaffin granule membrane</location>
        <topology evidence="12">Multi-pass membrane protein</topology>
    </subcellularLocation>
</comment>
<evidence type="ECO:0000256" key="12">
    <source>
        <dbReference type="ARBA" id="ARBA00024185"/>
    </source>
</evidence>
<evidence type="ECO:0000256" key="7">
    <source>
        <dbReference type="ARBA" id="ARBA00022982"/>
    </source>
</evidence>
<evidence type="ECO:0000256" key="19">
    <source>
        <dbReference type="SAM" id="Phobius"/>
    </source>
</evidence>
<proteinExistence type="predicted"/>
<evidence type="ECO:0000256" key="4">
    <source>
        <dbReference type="ARBA" id="ARBA00022692"/>
    </source>
</evidence>
<evidence type="ECO:0000256" key="6">
    <source>
        <dbReference type="ARBA" id="ARBA00022967"/>
    </source>
</evidence>
<evidence type="ECO:0000256" key="5">
    <source>
        <dbReference type="ARBA" id="ARBA00022723"/>
    </source>
</evidence>
<feature type="transmembrane region" description="Helical" evidence="19">
    <location>
        <begin position="81"/>
        <end position="105"/>
    </location>
</feature>
<evidence type="ECO:0000256" key="11">
    <source>
        <dbReference type="ARBA" id="ARBA00023329"/>
    </source>
</evidence>
<feature type="transmembrane region" description="Helical" evidence="19">
    <location>
        <begin position="228"/>
        <end position="247"/>
    </location>
</feature>
<protein>
    <recommendedName>
        <fullName evidence="13">Transmembrane ascorbate-dependent reductase CYB561</fullName>
    </recommendedName>
    <alternativeName>
        <fullName evidence="14">Cytochrome b-561</fullName>
    </alternativeName>
    <alternativeName>
        <fullName evidence="15">Cytochrome b561</fullName>
    </alternativeName>
</protein>
<feature type="transmembrane region" description="Helical" evidence="19">
    <location>
        <begin position="125"/>
        <end position="143"/>
    </location>
</feature>
<evidence type="ECO:0000256" key="18">
    <source>
        <dbReference type="SAM" id="MobiDB-lite"/>
    </source>
</evidence>
<feature type="transmembrane region" description="Helical" evidence="19">
    <location>
        <begin position="267"/>
        <end position="287"/>
    </location>
</feature>
<gene>
    <name evidence="21" type="primary">CYB561</name>
</gene>
<keyword evidence="4 19" id="KW-0812">Transmembrane</keyword>